<gene>
    <name evidence="3" type="ORF">FAZ78_19130</name>
</gene>
<organism evidence="3 4">
    <name type="scientific">Cereibacter changlensis</name>
    <dbReference type="NCBI Taxonomy" id="402884"/>
    <lineage>
        <taxon>Bacteria</taxon>
        <taxon>Pseudomonadati</taxon>
        <taxon>Pseudomonadota</taxon>
        <taxon>Alphaproteobacteria</taxon>
        <taxon>Rhodobacterales</taxon>
        <taxon>Paracoccaceae</taxon>
        <taxon>Cereibacter</taxon>
    </lineage>
</organism>
<evidence type="ECO:0000313" key="3">
    <source>
        <dbReference type="EMBL" id="TKA95013.1"/>
    </source>
</evidence>
<dbReference type="RefSeq" id="WP_136793953.1">
    <property type="nucleotide sequence ID" value="NZ_SWAU01000243.1"/>
</dbReference>
<dbReference type="SUPFAM" id="SSF48317">
    <property type="entry name" value="Acid phosphatase/Vanadium-dependent haloperoxidase"/>
    <property type="match status" value="1"/>
</dbReference>
<dbReference type="EMBL" id="SWAU01000243">
    <property type="protein sequence ID" value="TKA95013.1"/>
    <property type="molecule type" value="Genomic_DNA"/>
</dbReference>
<dbReference type="InterPro" id="IPR000326">
    <property type="entry name" value="PAP2/HPO"/>
</dbReference>
<evidence type="ECO:0000259" key="2">
    <source>
        <dbReference type="Pfam" id="PF01569"/>
    </source>
</evidence>
<keyword evidence="1" id="KW-0812">Transmembrane</keyword>
<feature type="transmembrane region" description="Helical" evidence="1">
    <location>
        <begin position="79"/>
        <end position="99"/>
    </location>
</feature>
<name>A0A4U0Z0U1_9RHOB</name>
<dbReference type="AlphaFoldDB" id="A0A4U0Z0U1"/>
<keyword evidence="1" id="KW-0472">Membrane</keyword>
<feature type="transmembrane region" description="Helical" evidence="1">
    <location>
        <begin position="188"/>
        <end position="210"/>
    </location>
</feature>
<feature type="transmembrane region" description="Helical" evidence="1">
    <location>
        <begin position="222"/>
        <end position="243"/>
    </location>
</feature>
<protein>
    <submittedName>
        <fullName evidence="3">Phosphatase PAP2 family protein</fullName>
    </submittedName>
</protein>
<sequence length="262" mass="28086">MLESKGVNPAMPDPGPVVINTDRHVARILGCILCSFAVFAIWPEIDLRVSDAFHDPAAGFALEGHPLAEALRMAIWNTAILLCVAAAFGTAIGIAGRAFVLPPRAWGFILTLYVLGPGFMVDMMTKPLWGRPRPAQIAEFGGSLPFSPPNELVGICARNCSFVSGEVSGATATAVALMLLRFHLKHRVHNGVSSLLLAAAWGLPPAVALQRVAAGRHFLSDTVFAVLFTLLLALALAVLLRPLPHQVPWARRKLAAVPTDRW</sequence>
<accession>A0A4U0Z0U1</accession>
<evidence type="ECO:0000313" key="4">
    <source>
        <dbReference type="Proteomes" id="UP000306340"/>
    </source>
</evidence>
<dbReference type="Proteomes" id="UP000306340">
    <property type="component" value="Unassembled WGS sequence"/>
</dbReference>
<dbReference type="Pfam" id="PF01569">
    <property type="entry name" value="PAP2"/>
    <property type="match status" value="1"/>
</dbReference>
<feature type="domain" description="Phosphatidic acid phosphatase type 2/haloperoxidase" evidence="2">
    <location>
        <begin position="109"/>
        <end position="238"/>
    </location>
</feature>
<reference evidence="3 4" key="1">
    <citation type="submission" date="2019-04" db="EMBL/GenBank/DDBJ databases">
        <title>Crypto-aerobic microbial life in anoxic (sulfidic) marine sediments.</title>
        <authorList>
            <person name="Bhattacharya S."/>
            <person name="Roy C."/>
            <person name="Mondal N."/>
            <person name="Sarkar J."/>
            <person name="Mandal S."/>
            <person name="Rameez M.J."/>
            <person name="Ghosh W."/>
        </authorList>
    </citation>
    <scope>NUCLEOTIDE SEQUENCE [LARGE SCALE GENOMIC DNA]</scope>
    <source>
        <strain evidence="3 4">SBBC</strain>
    </source>
</reference>
<evidence type="ECO:0000256" key="1">
    <source>
        <dbReference type="SAM" id="Phobius"/>
    </source>
</evidence>
<feature type="transmembrane region" description="Helical" evidence="1">
    <location>
        <begin position="105"/>
        <end position="124"/>
    </location>
</feature>
<comment type="caution">
    <text evidence="3">The sequence shown here is derived from an EMBL/GenBank/DDBJ whole genome shotgun (WGS) entry which is preliminary data.</text>
</comment>
<keyword evidence="1" id="KW-1133">Transmembrane helix</keyword>
<feature type="transmembrane region" description="Helical" evidence="1">
    <location>
        <begin position="24"/>
        <end position="42"/>
    </location>
</feature>
<dbReference type="InterPro" id="IPR036938">
    <property type="entry name" value="PAP2/HPO_sf"/>
</dbReference>
<proteinExistence type="predicted"/>
<dbReference type="Gene3D" id="1.20.144.10">
    <property type="entry name" value="Phosphatidic acid phosphatase type 2/haloperoxidase"/>
    <property type="match status" value="1"/>
</dbReference>